<evidence type="ECO:0000256" key="1">
    <source>
        <dbReference type="ARBA" id="ARBA00009437"/>
    </source>
</evidence>
<name>A0A1I7MTU7_9HYPH</name>
<dbReference type="Gene3D" id="3.40.190.10">
    <property type="entry name" value="Periplasmic binding protein-like II"/>
    <property type="match status" value="2"/>
</dbReference>
<evidence type="ECO:0000256" key="3">
    <source>
        <dbReference type="ARBA" id="ARBA00023125"/>
    </source>
</evidence>
<dbReference type="AlphaFoldDB" id="A0A1I7MTU7"/>
<accession>A0A1I7MTU7</accession>
<reference evidence="7" key="1">
    <citation type="submission" date="2016-10" db="EMBL/GenBank/DDBJ databases">
        <authorList>
            <person name="Varghese N."/>
            <person name="Submissions S."/>
        </authorList>
    </citation>
    <scope>NUCLEOTIDE SEQUENCE [LARGE SCALE GENOMIC DNA]</scope>
    <source>
        <strain evidence="7">DSM 1565</strain>
    </source>
</reference>
<dbReference type="PANTHER" id="PTHR30126">
    <property type="entry name" value="HTH-TYPE TRANSCRIPTIONAL REGULATOR"/>
    <property type="match status" value="1"/>
</dbReference>
<dbReference type="Gene3D" id="1.10.10.10">
    <property type="entry name" value="Winged helix-like DNA-binding domain superfamily/Winged helix DNA-binding domain"/>
    <property type="match status" value="1"/>
</dbReference>
<proteinExistence type="inferred from homology"/>
<dbReference type="PANTHER" id="PTHR30126:SF6">
    <property type="entry name" value="HTH-TYPE TRANSCRIPTIONAL REGULATOR CYSB-RELATED"/>
    <property type="match status" value="1"/>
</dbReference>
<dbReference type="GO" id="GO:0019344">
    <property type="term" value="P:cysteine biosynthetic process"/>
    <property type="evidence" value="ECO:0007669"/>
    <property type="project" value="TreeGrafter"/>
</dbReference>
<evidence type="ECO:0000313" key="6">
    <source>
        <dbReference type="EMBL" id="SFV25820.1"/>
    </source>
</evidence>
<dbReference type="PRINTS" id="PR00039">
    <property type="entry name" value="HTHLYSR"/>
</dbReference>
<dbReference type="Proteomes" id="UP000199423">
    <property type="component" value="Unassembled WGS sequence"/>
</dbReference>
<keyword evidence="3" id="KW-0238">DNA-binding</keyword>
<dbReference type="InterPro" id="IPR037423">
    <property type="entry name" value="CysB_PBP2"/>
</dbReference>
<dbReference type="PROSITE" id="PS50931">
    <property type="entry name" value="HTH_LYSR"/>
    <property type="match status" value="1"/>
</dbReference>
<evidence type="ECO:0000256" key="2">
    <source>
        <dbReference type="ARBA" id="ARBA00023015"/>
    </source>
</evidence>
<dbReference type="InterPro" id="IPR036390">
    <property type="entry name" value="WH_DNA-bd_sf"/>
</dbReference>
<dbReference type="GO" id="GO:0003700">
    <property type="term" value="F:DNA-binding transcription factor activity"/>
    <property type="evidence" value="ECO:0007669"/>
    <property type="project" value="InterPro"/>
</dbReference>
<dbReference type="OrthoDB" id="8479357at2"/>
<feature type="domain" description="HTH lysR-type" evidence="5">
    <location>
        <begin position="1"/>
        <end position="59"/>
    </location>
</feature>
<dbReference type="InterPro" id="IPR005119">
    <property type="entry name" value="LysR_subst-bd"/>
</dbReference>
<evidence type="ECO:0000259" key="5">
    <source>
        <dbReference type="PROSITE" id="PS50931"/>
    </source>
</evidence>
<dbReference type="STRING" id="51670.SAMN04488557_0164"/>
<gene>
    <name evidence="6" type="ORF">SAMN04488557_0164</name>
</gene>
<organism evidence="6 7">
    <name type="scientific">Hyphomicrobium facile</name>
    <dbReference type="NCBI Taxonomy" id="51670"/>
    <lineage>
        <taxon>Bacteria</taxon>
        <taxon>Pseudomonadati</taxon>
        <taxon>Pseudomonadota</taxon>
        <taxon>Alphaproteobacteria</taxon>
        <taxon>Hyphomicrobiales</taxon>
        <taxon>Hyphomicrobiaceae</taxon>
        <taxon>Hyphomicrobium</taxon>
    </lineage>
</organism>
<evidence type="ECO:0000313" key="7">
    <source>
        <dbReference type="Proteomes" id="UP000199423"/>
    </source>
</evidence>
<dbReference type="SUPFAM" id="SSF46785">
    <property type="entry name" value="Winged helix' DNA-binding domain"/>
    <property type="match status" value="1"/>
</dbReference>
<comment type="similarity">
    <text evidence="1">Belongs to the LysR transcriptional regulatory family.</text>
</comment>
<keyword evidence="7" id="KW-1185">Reference proteome</keyword>
<dbReference type="RefSeq" id="WP_092862898.1">
    <property type="nucleotide sequence ID" value="NZ_FPCH01000001.1"/>
</dbReference>
<evidence type="ECO:0000256" key="4">
    <source>
        <dbReference type="ARBA" id="ARBA00023163"/>
    </source>
</evidence>
<dbReference type="Pfam" id="PF00126">
    <property type="entry name" value="HTH_1"/>
    <property type="match status" value="1"/>
</dbReference>
<protein>
    <submittedName>
        <fullName evidence="6">LysR family transcriptional regulator, cys regulon transcriptional activator</fullName>
    </submittedName>
</protein>
<dbReference type="EMBL" id="FPCH01000001">
    <property type="protein sequence ID" value="SFV25820.1"/>
    <property type="molecule type" value="Genomic_DNA"/>
</dbReference>
<dbReference type="InterPro" id="IPR000847">
    <property type="entry name" value="LysR_HTH_N"/>
</dbReference>
<dbReference type="CDD" id="cd08413">
    <property type="entry name" value="PBP2_CysB_like"/>
    <property type="match status" value="1"/>
</dbReference>
<dbReference type="GO" id="GO:0000976">
    <property type="term" value="F:transcription cis-regulatory region binding"/>
    <property type="evidence" value="ECO:0007669"/>
    <property type="project" value="TreeGrafter"/>
</dbReference>
<sequence>MNFQQLRILREAIRYKFNITDVANAIYASQSGVSKQIRELEEELGSPLFIRRGKRLLGLTDLGANVARMAERVLIEADNIKQAAAQFAVQDQGILQIATTHTQARYALPGVVVKFKESFPAVRLDLRQANPKDIAALLLAGETDIGIATDVFAGIDEILTLPFYAWTHIVVAPVGHPLVGRKGVTLEELAQYPIITYDTGITGRPRIDEAFENANVVPHITMTALDADVIKAYVASGLGIGIVAPMAYDAARDVGISVIDCGEPIAPSTTSIAIRRGRLQRGFVYRFIELCAPHLTEQDIRDGELHTGSDHPKTVDRASALRWNQSAAAIA</sequence>
<dbReference type="InterPro" id="IPR036388">
    <property type="entry name" value="WH-like_DNA-bd_sf"/>
</dbReference>
<dbReference type="Pfam" id="PF03466">
    <property type="entry name" value="LysR_substrate"/>
    <property type="match status" value="1"/>
</dbReference>
<dbReference type="SUPFAM" id="SSF53850">
    <property type="entry name" value="Periplasmic binding protein-like II"/>
    <property type="match status" value="1"/>
</dbReference>
<keyword evidence="4" id="KW-0804">Transcription</keyword>
<keyword evidence="2" id="KW-0805">Transcription regulation</keyword>